<protein>
    <recommendedName>
        <fullName evidence="3">Nck-associated protein 5 C-terminal domain-containing protein</fullName>
    </recommendedName>
</protein>
<feature type="region of interest" description="Disordered" evidence="2">
    <location>
        <begin position="1736"/>
        <end position="1865"/>
    </location>
</feature>
<evidence type="ECO:0000313" key="4">
    <source>
        <dbReference type="EMBL" id="KAK6325246.1"/>
    </source>
</evidence>
<feature type="domain" description="Nck-associated protein 5 C-terminal" evidence="3">
    <location>
        <begin position="1456"/>
        <end position="1710"/>
    </location>
</feature>
<dbReference type="GO" id="GO:0007019">
    <property type="term" value="P:microtubule depolymerization"/>
    <property type="evidence" value="ECO:0007669"/>
    <property type="project" value="TreeGrafter"/>
</dbReference>
<feature type="compositionally biased region" description="Polar residues" evidence="2">
    <location>
        <begin position="1844"/>
        <end position="1863"/>
    </location>
</feature>
<feature type="region of interest" description="Disordered" evidence="2">
    <location>
        <begin position="716"/>
        <end position="990"/>
    </location>
</feature>
<feature type="compositionally biased region" description="Basic and acidic residues" evidence="2">
    <location>
        <begin position="1509"/>
        <end position="1526"/>
    </location>
</feature>
<dbReference type="InterPro" id="IPR026163">
    <property type="entry name" value="Nckap5l"/>
</dbReference>
<feature type="region of interest" description="Disordered" evidence="2">
    <location>
        <begin position="1310"/>
        <end position="1421"/>
    </location>
</feature>
<evidence type="ECO:0000256" key="2">
    <source>
        <dbReference type="SAM" id="MobiDB-lite"/>
    </source>
</evidence>
<feature type="compositionally biased region" description="Basic residues" evidence="2">
    <location>
        <begin position="1"/>
        <end position="11"/>
    </location>
</feature>
<feature type="region of interest" description="Disordered" evidence="2">
    <location>
        <begin position="1958"/>
        <end position="2010"/>
    </location>
</feature>
<name>A0AAN8NDM1_9TELE</name>
<keyword evidence="5" id="KW-1185">Reference proteome</keyword>
<feature type="compositionally biased region" description="Basic and acidic residues" evidence="2">
    <location>
        <begin position="1536"/>
        <end position="1555"/>
    </location>
</feature>
<feature type="compositionally biased region" description="Polar residues" evidence="2">
    <location>
        <begin position="820"/>
        <end position="841"/>
    </location>
</feature>
<feature type="compositionally biased region" description="Polar residues" evidence="2">
    <location>
        <begin position="877"/>
        <end position="886"/>
    </location>
</feature>
<feature type="compositionally biased region" description="Polar residues" evidence="2">
    <location>
        <begin position="1049"/>
        <end position="1076"/>
    </location>
</feature>
<feature type="region of interest" description="Disordered" evidence="2">
    <location>
        <begin position="1681"/>
        <end position="1723"/>
    </location>
</feature>
<feature type="compositionally biased region" description="Basic and acidic residues" evidence="2">
    <location>
        <begin position="1802"/>
        <end position="1815"/>
    </location>
</feature>
<feature type="region of interest" description="Disordered" evidence="2">
    <location>
        <begin position="1"/>
        <end position="24"/>
    </location>
</feature>
<keyword evidence="1" id="KW-0175">Coiled coil</keyword>
<dbReference type="Proteomes" id="UP001356427">
    <property type="component" value="Unassembled WGS sequence"/>
</dbReference>
<evidence type="ECO:0000256" key="1">
    <source>
        <dbReference type="SAM" id="Coils"/>
    </source>
</evidence>
<feature type="compositionally biased region" description="Polar residues" evidence="2">
    <location>
        <begin position="780"/>
        <end position="797"/>
    </location>
</feature>
<feature type="compositionally biased region" description="Polar residues" evidence="2">
    <location>
        <begin position="1471"/>
        <end position="1491"/>
    </location>
</feature>
<comment type="caution">
    <text evidence="4">The sequence shown here is derived from an EMBL/GenBank/DDBJ whole genome shotgun (WGS) entry which is preliminary data.</text>
</comment>
<dbReference type="PANTHER" id="PTHR21740:SF0">
    <property type="entry name" value="NCK-ASSOCIATED PROTEIN 5"/>
    <property type="match status" value="1"/>
</dbReference>
<feature type="compositionally biased region" description="Basic and acidic residues" evidence="2">
    <location>
        <begin position="897"/>
        <end position="919"/>
    </location>
</feature>
<feature type="coiled-coil region" evidence="1">
    <location>
        <begin position="54"/>
        <end position="129"/>
    </location>
</feature>
<dbReference type="Pfam" id="PF15246">
    <property type="entry name" value="NCKAP5"/>
    <property type="match status" value="1"/>
</dbReference>
<evidence type="ECO:0000259" key="3">
    <source>
        <dbReference type="Pfam" id="PF15246"/>
    </source>
</evidence>
<gene>
    <name evidence="4" type="ORF">J4Q44_G00045880</name>
</gene>
<feature type="compositionally biased region" description="Polar residues" evidence="2">
    <location>
        <begin position="1007"/>
        <end position="1022"/>
    </location>
</feature>
<reference evidence="4 5" key="1">
    <citation type="submission" date="2021-04" db="EMBL/GenBank/DDBJ databases">
        <authorList>
            <person name="De Guttry C."/>
            <person name="Zahm M."/>
            <person name="Klopp C."/>
            <person name="Cabau C."/>
            <person name="Louis A."/>
            <person name="Berthelot C."/>
            <person name="Parey E."/>
            <person name="Roest Crollius H."/>
            <person name="Montfort J."/>
            <person name="Robinson-Rechavi M."/>
            <person name="Bucao C."/>
            <person name="Bouchez O."/>
            <person name="Gislard M."/>
            <person name="Lluch J."/>
            <person name="Milhes M."/>
            <person name="Lampietro C."/>
            <person name="Lopez Roques C."/>
            <person name="Donnadieu C."/>
            <person name="Braasch I."/>
            <person name="Desvignes T."/>
            <person name="Postlethwait J."/>
            <person name="Bobe J."/>
            <person name="Wedekind C."/>
            <person name="Guiguen Y."/>
        </authorList>
    </citation>
    <scope>NUCLEOTIDE SEQUENCE [LARGE SCALE GENOMIC DNA]</scope>
    <source>
        <strain evidence="4">Cs_M1</strain>
        <tissue evidence="4">Blood</tissue>
    </source>
</reference>
<feature type="region of interest" description="Disordered" evidence="2">
    <location>
        <begin position="1914"/>
        <end position="1936"/>
    </location>
</feature>
<feature type="coiled-coil region" evidence="1">
    <location>
        <begin position="193"/>
        <end position="259"/>
    </location>
</feature>
<feature type="region of interest" description="Disordered" evidence="2">
    <location>
        <begin position="1005"/>
        <end position="1171"/>
    </location>
</feature>
<dbReference type="GO" id="GO:0035371">
    <property type="term" value="C:microtubule plus-end"/>
    <property type="evidence" value="ECO:0007669"/>
    <property type="project" value="TreeGrafter"/>
</dbReference>
<feature type="region of interest" description="Disordered" evidence="2">
    <location>
        <begin position="1467"/>
        <end position="1557"/>
    </location>
</feature>
<evidence type="ECO:0000313" key="5">
    <source>
        <dbReference type="Proteomes" id="UP001356427"/>
    </source>
</evidence>
<dbReference type="PANTHER" id="PTHR21740">
    <property type="entry name" value="NCK-ASSOCIATED PROTEIN 5"/>
    <property type="match status" value="1"/>
</dbReference>
<feature type="compositionally biased region" description="Polar residues" evidence="2">
    <location>
        <begin position="1788"/>
        <end position="1801"/>
    </location>
</feature>
<dbReference type="EMBL" id="JAGTTL010000003">
    <property type="protein sequence ID" value="KAK6325246.1"/>
    <property type="molecule type" value="Genomic_DNA"/>
</dbReference>
<proteinExistence type="predicted"/>
<accession>A0AAN8NDM1</accession>
<organism evidence="4 5">
    <name type="scientific">Coregonus suidteri</name>
    <dbReference type="NCBI Taxonomy" id="861788"/>
    <lineage>
        <taxon>Eukaryota</taxon>
        <taxon>Metazoa</taxon>
        <taxon>Chordata</taxon>
        <taxon>Craniata</taxon>
        <taxon>Vertebrata</taxon>
        <taxon>Euteleostomi</taxon>
        <taxon>Actinopterygii</taxon>
        <taxon>Neopterygii</taxon>
        <taxon>Teleostei</taxon>
        <taxon>Protacanthopterygii</taxon>
        <taxon>Salmoniformes</taxon>
        <taxon>Salmonidae</taxon>
        <taxon>Coregoninae</taxon>
        <taxon>Coregonus</taxon>
    </lineage>
</organism>
<sequence>MRKGGTLRRRREREGPEREKQYRVQRRNSMSQLRDHAVVSICGRICNIPLLQLLVEYMDANKCIEELLKQLEEERRNVRREKLAVARLQREVARSKSEGTMRQKLIHVLEEERRLRLDSEKRLREVTDESELGRVQMVSLQQHFSRMEETVRTLLQNQGVLEQTAVDTVDIMKAYKDKLSEEHQRSGEFQDQTKLLLERLRTLEEENSALAMENESQREQYEHCLDEVANQVVQALLTQKDLREECLKLRTRVFDLEQQNRTMSVLFQQRVRPASDLLLQKLHSRIMDLSAADLLLEPERSKSFLLSRNTDSPPHDVQLNGKAGLPVAKCLSQLSLTVQAPVYPRSSCSSSELSLSSACSEYSSGSYTWNDGRSCGKISSLTWEKRLSLGSSAPGNICAPLEEQLPTRRKESHILEGLRKLQRRKPKGSSSSGVSKSGDKDCMNSNEGIYSLGIKSGSKGISKPTYVGRTTVSGVGCKRFVYDSDDADDESLHSAYCRRDSVPSKDGGWMYFRKLSHSVSDSLCSWDGLQDSGVVEDINCSMGTKHPSGYNSKERPEKLKSFINSFLSGGRTSAVLNPSLLHFDVSPTEAECPLHLSDTDPEDLHSEVSDHRLPVSRTAEQLQKDIKRLSRDADKLLPVHCLRREPGRTQSADGRPRPFCLIKEHKGAKTQSEESIMSIFDADGQPIELSAQQSSVGAGARKEIPGRKGNGVAEYAALSPHDRPIRHKVGNNGRNYTVLESPEKCHSKASSRESSNSREGSPERLQTHVIPLRKLIKPPSNRSNKGQSVPPMNNASPSLKAISSKIPSSQGKGSPMKVSKGSTTETSNSGPTSGFTAQESKSPSSPPVKMSRFIKAPGCTTSPKAVSNKLPGRNDWTKGSSSSVPTGSPHFPRRHLDHMDYREQPTRDRHCEASSKTELRSPSPPLPPGRTTSLLIRPNYDGSPQALKPGAQPSTPTTVRGPPPSYHPPPVPNMQHSLPPPPYKGQDTIDLDAGYGTAIAPQKLLDKSSQQHPASNETPSKGTSKRVPTKLYLPSSASGHVPDHPVNAPKSSKNVPPPSYNSQRGSSLQSTFTSKKGTNDNRHPMLYKTSSSFPVTLQGHPQSPTEPHGSMTPQAVANPPVSGTSTQNSTEKASKTRISMGFKAFVKSPPSLQKGSTTIPGKQEKEHINSVSKETVTSNAFAPCDSFQAVYVDSLAMTSIMETKGEVQCILQEEEAHTSELAEQGEVGDKSDCDSRLFKRSISVTTKPHLKPALGMNGAKARSQSFSTHYMEKPNINVLDGHVKIRTQIITNSGERGNSLTRQSSFVEGLQMKPSSGSGESPVRCPSHRLSHYGGMTGSNSHQGLPERASKSGSTGDGPRNTAKGESITAPPQKEVRSLPLADRIGLKNSRNPKKVASHPQFESPASPVYSPEATTKGGKVLSPGKLDLLKSVKVQAGCSQGALDEEEQPVSPTVCTIEEKVMMGIEENIQKGQGQEKVTASETKQKTGPSLANWFGLRKSKLPALNGKKSDATSPKEKDEKKDLKIGSVLGGKQMKSDKKKDKKKNDSQFEKSPELTLSENKLSSIMDHCNIQMGQIANQIQCSTTYTGKDQFMKELLGRSVRKGDSIAESLPGISIPKRNSDMRGDMEICSDTATIIVTQKISLQGENEEDPTPETSCQDHMIGSSCQMRTLDSGIGTFPLPDSITRVNGRHIPRSESSPDQMMASIPSPTDPDQDPDLLSASAAHSPFHVKVPSLSETHPHAPPTSALGHSLSDPTVTGRGCGQDALSRLPRPSTSDVIRRKRLSQIQLRSTSHTVTTEAHEEKVEKKRNTKDLNSPSDRVLRVCTYSGSSSDTETESEGNTLGSTQSTLTNRAKTSNQVVYEEETMKRSSVGKFPSIMDYYQHDMFSHIEKDDHRRSFSQYNLLHNQSSLEGKARDRLSKGNQVDMTTGGCGGVVQAGSRDVSLESLNKLNSSGLGLYPETEQRPSSGDCSCSAGEREEDCCSRADNEPSSSSYGSNKPGAERVGSLSDSLYDSFSSCTSQGSNNV</sequence>
<feature type="compositionally biased region" description="Pro residues" evidence="2">
    <location>
        <begin position="961"/>
        <end position="983"/>
    </location>
</feature>
<dbReference type="InterPro" id="IPR032769">
    <property type="entry name" value="NCKAP5_C"/>
</dbReference>
<dbReference type="GO" id="GO:0001578">
    <property type="term" value="P:microtubule bundle formation"/>
    <property type="evidence" value="ECO:0007669"/>
    <property type="project" value="TreeGrafter"/>
</dbReference>
<feature type="region of interest" description="Disordered" evidence="2">
    <location>
        <begin position="417"/>
        <end position="442"/>
    </location>
</feature>
<feature type="compositionally biased region" description="Polar residues" evidence="2">
    <location>
        <begin position="1088"/>
        <end position="1131"/>
    </location>
</feature>
<feature type="compositionally biased region" description="Polar residues" evidence="2">
    <location>
        <begin position="1150"/>
        <end position="1160"/>
    </location>
</feature>
<feature type="compositionally biased region" description="Basic and acidic residues" evidence="2">
    <location>
        <begin position="12"/>
        <end position="22"/>
    </location>
</feature>